<dbReference type="Gene3D" id="3.40.800.10">
    <property type="entry name" value="Ureohydrolase domain"/>
    <property type="match status" value="1"/>
</dbReference>
<dbReference type="AlphaFoldDB" id="A0A1M4U7G4"/>
<keyword evidence="2" id="KW-0378">Hydrolase</keyword>
<keyword evidence="5" id="KW-1185">Reference proteome</keyword>
<name>A0A1M4U7G4_9FLAO</name>
<dbReference type="PROSITE" id="PS51409">
    <property type="entry name" value="ARGINASE_2"/>
    <property type="match status" value="1"/>
</dbReference>
<gene>
    <name evidence="4" type="ORF">SAMN05444278_102216</name>
</gene>
<accession>A0A1M4U7G4</accession>
<dbReference type="InterPro" id="IPR006035">
    <property type="entry name" value="Ureohydrolase"/>
</dbReference>
<keyword evidence="1" id="KW-0479">Metal-binding</keyword>
<evidence type="ECO:0000313" key="5">
    <source>
        <dbReference type="Proteomes" id="UP000184462"/>
    </source>
</evidence>
<evidence type="ECO:0000313" key="4">
    <source>
        <dbReference type="EMBL" id="SHE52593.1"/>
    </source>
</evidence>
<dbReference type="PANTHER" id="PTHR11358">
    <property type="entry name" value="ARGINASE/AGMATINASE"/>
    <property type="match status" value="1"/>
</dbReference>
<dbReference type="OrthoDB" id="931936at2"/>
<dbReference type="Pfam" id="PF00491">
    <property type="entry name" value="Arginase"/>
    <property type="match status" value="1"/>
</dbReference>
<dbReference type="GO" id="GO:0046872">
    <property type="term" value="F:metal ion binding"/>
    <property type="evidence" value="ECO:0007669"/>
    <property type="project" value="UniProtKB-KW"/>
</dbReference>
<reference evidence="4 5" key="1">
    <citation type="submission" date="2016-11" db="EMBL/GenBank/DDBJ databases">
        <authorList>
            <person name="Jaros S."/>
            <person name="Januszkiewicz K."/>
            <person name="Wedrychowicz H."/>
        </authorList>
    </citation>
    <scope>NUCLEOTIDE SEQUENCE [LARGE SCALE GENOMIC DNA]</scope>
    <source>
        <strain evidence="4 5">DSM 25661</strain>
    </source>
</reference>
<evidence type="ECO:0000256" key="1">
    <source>
        <dbReference type="ARBA" id="ARBA00022723"/>
    </source>
</evidence>
<proteinExistence type="inferred from homology"/>
<evidence type="ECO:0000256" key="2">
    <source>
        <dbReference type="ARBA" id="ARBA00022801"/>
    </source>
</evidence>
<dbReference type="EMBL" id="FQTW01000002">
    <property type="protein sequence ID" value="SHE52593.1"/>
    <property type="molecule type" value="Genomic_DNA"/>
</dbReference>
<dbReference type="GO" id="GO:0008783">
    <property type="term" value="F:agmatinase activity"/>
    <property type="evidence" value="ECO:0007669"/>
    <property type="project" value="TreeGrafter"/>
</dbReference>
<dbReference type="GO" id="GO:0033389">
    <property type="term" value="P:putrescine biosynthetic process from arginine, via agmatine"/>
    <property type="evidence" value="ECO:0007669"/>
    <property type="project" value="TreeGrafter"/>
</dbReference>
<dbReference type="CDD" id="cd09988">
    <property type="entry name" value="Formimidoylglutamase"/>
    <property type="match status" value="1"/>
</dbReference>
<evidence type="ECO:0000256" key="3">
    <source>
        <dbReference type="PROSITE-ProRule" id="PRU00742"/>
    </source>
</evidence>
<dbReference type="PANTHER" id="PTHR11358:SF26">
    <property type="entry name" value="GUANIDINO ACID HYDROLASE, MITOCHONDRIAL"/>
    <property type="match status" value="1"/>
</dbReference>
<sequence>MNLEFLQVVSEEFKGQFNPSAITQLFHQVKFYRHDEAIELKDYDIAILSVDENRNSLKPKCNSGDYEQIRYDFYSLNPGSWSSKIIDLGHITYGETVNDTFFLVKSVVSELLKNKLVPLIIGGSQDIVYPIYRAFDGFQYMINVTNVDAKFDLGSAEEEFSNHSFVGKIIVDEPYNLFNYANLGYLTFHNAQHEIDLMEKLFFEAYRYGEINKDVTIVEPVLRDSDLVTIDLSCLSSSTLADSAHFMPNGFNGMEMCTIARYSGMSNRVKCFHLGELDALSSTSTFNHLVVQMLWYFIEGFNLKLSEHISIENSNIISYKVPLNFKNDDYLEFLHSKRSNKWWIKASDNFLHNNNVHFTFISCCEQDYKDACAGKIPQRWYNAKLKGYF</sequence>
<dbReference type="InterPro" id="IPR023696">
    <property type="entry name" value="Ureohydrolase_dom_sf"/>
</dbReference>
<dbReference type="STRING" id="1155689.SAMN05444278_102216"/>
<organism evidence="4 5">
    <name type="scientific">Psychroflexus salarius</name>
    <dbReference type="NCBI Taxonomy" id="1155689"/>
    <lineage>
        <taxon>Bacteria</taxon>
        <taxon>Pseudomonadati</taxon>
        <taxon>Bacteroidota</taxon>
        <taxon>Flavobacteriia</taxon>
        <taxon>Flavobacteriales</taxon>
        <taxon>Flavobacteriaceae</taxon>
        <taxon>Psychroflexus</taxon>
    </lineage>
</organism>
<dbReference type="Proteomes" id="UP000184462">
    <property type="component" value="Unassembled WGS sequence"/>
</dbReference>
<comment type="similarity">
    <text evidence="3">Belongs to the arginase family.</text>
</comment>
<protein>
    <submittedName>
        <fullName evidence="4">Arginase family enzyme</fullName>
    </submittedName>
</protein>
<dbReference type="SUPFAM" id="SSF52768">
    <property type="entry name" value="Arginase/deacetylase"/>
    <property type="match status" value="1"/>
</dbReference>
<dbReference type="RefSeq" id="WP_073192271.1">
    <property type="nucleotide sequence ID" value="NZ_FQTW01000002.1"/>
</dbReference>